<dbReference type="Proteomes" id="UP000593578">
    <property type="component" value="Unassembled WGS sequence"/>
</dbReference>
<dbReference type="AlphaFoldDB" id="A0A7J8Q7V6"/>
<feature type="non-terminal residue" evidence="4">
    <location>
        <position position="512"/>
    </location>
</feature>
<keyword evidence="1" id="KW-0862">Zinc</keyword>
<feature type="domain" description="CCHC-type" evidence="3">
    <location>
        <begin position="112"/>
        <end position="127"/>
    </location>
</feature>
<comment type="caution">
    <text evidence="4">The sequence shown here is derived from an EMBL/GenBank/DDBJ whole genome shotgun (WGS) entry which is preliminary data.</text>
</comment>
<dbReference type="GO" id="GO:0008270">
    <property type="term" value="F:zinc ion binding"/>
    <property type="evidence" value="ECO:0007669"/>
    <property type="project" value="UniProtKB-KW"/>
</dbReference>
<dbReference type="PROSITE" id="PS50158">
    <property type="entry name" value="ZF_CCHC"/>
    <property type="match status" value="1"/>
</dbReference>
<evidence type="ECO:0000256" key="2">
    <source>
        <dbReference type="SAM" id="MobiDB-lite"/>
    </source>
</evidence>
<evidence type="ECO:0000256" key="1">
    <source>
        <dbReference type="PROSITE-ProRule" id="PRU00047"/>
    </source>
</evidence>
<keyword evidence="1" id="KW-0863">Zinc-finger</keyword>
<name>A0A7J8Q7V6_GOSRA</name>
<sequence>MLSQGPWVIFGQYLTVKPWTIDFNPGLPYPNMVLTWIRFPGLPSHLYKKQILWEIRGMIGTVTKLDFNTDSQARGRYARMALYVNLEKPLTSKILINGYLQKIEYENLPVICFSCGRYGYSKENCPNVVHTTEPVKETEPKVVMSKSTAIGDGDYGPWILVEWRNRRTIWKGIKKGNNFSGEKLTGSRFHSLAGSTEASLEEGTNMETQQIVEQAGKDILVDPQGLMANSLEGERIRKLNRQKVSLGEQVGVQPKGQTRKQNPNFHPKGQNLSGPNITLKRTVISAGKEQATSSHGVGPNQDPLLLAVSAANDLRPFEDLCSTQPSIDESIQNSKSGNFIPSSTSFLNSPNDPSVGKVVPILNSNQAEHVVHFNPTFEENSITEVGVKENLLNAKNHSAVVFKKNSSPKLDGKEARGRILLTENFLLKRRLDKTVGNEAGMENFPSYSVTHLLRIKLDHRPLLMNSCFGFNSSNDRPFRFLAGWLQHPSFTNFVKDNWSFDVDMTKGIAKFT</sequence>
<protein>
    <recommendedName>
        <fullName evidence="3">CCHC-type domain-containing protein</fullName>
    </recommendedName>
</protein>
<organism evidence="4 5">
    <name type="scientific">Gossypium raimondii</name>
    <name type="common">Peruvian cotton</name>
    <name type="synonym">Gossypium klotzschianum subsp. raimondii</name>
    <dbReference type="NCBI Taxonomy" id="29730"/>
    <lineage>
        <taxon>Eukaryota</taxon>
        <taxon>Viridiplantae</taxon>
        <taxon>Streptophyta</taxon>
        <taxon>Embryophyta</taxon>
        <taxon>Tracheophyta</taxon>
        <taxon>Spermatophyta</taxon>
        <taxon>Magnoliopsida</taxon>
        <taxon>eudicotyledons</taxon>
        <taxon>Gunneridae</taxon>
        <taxon>Pentapetalae</taxon>
        <taxon>rosids</taxon>
        <taxon>malvids</taxon>
        <taxon>Malvales</taxon>
        <taxon>Malvaceae</taxon>
        <taxon>Malvoideae</taxon>
        <taxon>Gossypium</taxon>
    </lineage>
</organism>
<dbReference type="EMBL" id="JABEZZ010000010">
    <property type="protein sequence ID" value="MBA0597624.1"/>
    <property type="molecule type" value="Genomic_DNA"/>
</dbReference>
<evidence type="ECO:0000313" key="5">
    <source>
        <dbReference type="Proteomes" id="UP000593578"/>
    </source>
</evidence>
<evidence type="ECO:0000259" key="3">
    <source>
        <dbReference type="PROSITE" id="PS50158"/>
    </source>
</evidence>
<dbReference type="PANTHER" id="PTHR31286:SF173">
    <property type="entry name" value="DUF4283 DOMAIN-CONTAINING PROTEIN"/>
    <property type="match status" value="1"/>
</dbReference>
<reference evidence="4 5" key="1">
    <citation type="journal article" date="2019" name="Genome Biol. Evol.">
        <title>Insights into the evolution of the New World diploid cottons (Gossypium, subgenus Houzingenia) based on genome sequencing.</title>
        <authorList>
            <person name="Grover C.E."/>
            <person name="Arick M.A. 2nd"/>
            <person name="Thrash A."/>
            <person name="Conover J.L."/>
            <person name="Sanders W.S."/>
            <person name="Peterson D.G."/>
            <person name="Frelichowski J.E."/>
            <person name="Scheffler J.A."/>
            <person name="Scheffler B.E."/>
            <person name="Wendel J.F."/>
        </authorList>
    </citation>
    <scope>NUCLEOTIDE SEQUENCE [LARGE SCALE GENOMIC DNA]</scope>
    <source>
        <strain evidence="4">8</strain>
        <tissue evidence="4">Leaf</tissue>
    </source>
</reference>
<evidence type="ECO:0000313" key="4">
    <source>
        <dbReference type="EMBL" id="MBA0597624.1"/>
    </source>
</evidence>
<feature type="compositionally biased region" description="Polar residues" evidence="2">
    <location>
        <begin position="255"/>
        <end position="275"/>
    </location>
</feature>
<dbReference type="InterPro" id="IPR040256">
    <property type="entry name" value="At4g02000-like"/>
</dbReference>
<proteinExistence type="predicted"/>
<accession>A0A7J8Q7V6</accession>
<dbReference type="GO" id="GO:0003676">
    <property type="term" value="F:nucleic acid binding"/>
    <property type="evidence" value="ECO:0007669"/>
    <property type="project" value="InterPro"/>
</dbReference>
<feature type="region of interest" description="Disordered" evidence="2">
    <location>
        <begin position="253"/>
        <end position="275"/>
    </location>
</feature>
<gene>
    <name evidence="4" type="ORF">Gorai_007426</name>
</gene>
<dbReference type="InterPro" id="IPR001878">
    <property type="entry name" value="Znf_CCHC"/>
</dbReference>
<dbReference type="PANTHER" id="PTHR31286">
    <property type="entry name" value="GLYCINE-RICH CELL WALL STRUCTURAL PROTEIN 1.8-LIKE"/>
    <property type="match status" value="1"/>
</dbReference>
<keyword evidence="1" id="KW-0479">Metal-binding</keyword>